<dbReference type="AlphaFoldDB" id="Q2S895"/>
<sequence>MLALAAVPSSSVALVVARSSVSGFAHGAAVTAGVVCGDLIFVCLAILGMTALADALGGLFLIIRYLAGAYLIWFGLSLIRSRSTLSLRFTAPSKSRLTTSFSAGLLLTLGDVKAILFYSSLFPVFVDMSSLNAPDITTIIVITVITVGGVKLLYARLAQKITARFINSPMASAAKTAMGGVLVGSGAYLIVKG</sequence>
<dbReference type="InterPro" id="IPR001123">
    <property type="entry name" value="LeuE-type"/>
</dbReference>
<evidence type="ECO:0000256" key="4">
    <source>
        <dbReference type="ARBA" id="ARBA00022989"/>
    </source>
</evidence>
<keyword evidence="5" id="KW-0472">Membrane</keyword>
<keyword evidence="2" id="KW-1003">Cell membrane</keyword>
<dbReference type="KEGG" id="hch:HCH_06488"/>
<evidence type="ECO:0000256" key="3">
    <source>
        <dbReference type="ARBA" id="ARBA00022692"/>
    </source>
</evidence>
<dbReference type="GO" id="GO:0005886">
    <property type="term" value="C:plasma membrane"/>
    <property type="evidence" value="ECO:0007669"/>
    <property type="project" value="UniProtKB-SubCell"/>
</dbReference>
<evidence type="ECO:0000313" key="7">
    <source>
        <dbReference type="Proteomes" id="UP000000238"/>
    </source>
</evidence>
<evidence type="ECO:0000256" key="1">
    <source>
        <dbReference type="ARBA" id="ARBA00004651"/>
    </source>
</evidence>
<dbReference type="EMBL" id="CP000155">
    <property type="protein sequence ID" value="ABC33129.1"/>
    <property type="molecule type" value="Genomic_DNA"/>
</dbReference>
<dbReference type="STRING" id="349521.HCH_06488"/>
<evidence type="ECO:0000256" key="2">
    <source>
        <dbReference type="ARBA" id="ARBA00022475"/>
    </source>
</evidence>
<keyword evidence="3" id="KW-0812">Transmembrane</keyword>
<protein>
    <submittedName>
        <fullName evidence="6">Putative threonine efflux protein</fullName>
    </submittedName>
</protein>
<evidence type="ECO:0000313" key="6">
    <source>
        <dbReference type="EMBL" id="ABC33129.1"/>
    </source>
</evidence>
<organism evidence="6 7">
    <name type="scientific">Hahella chejuensis (strain KCTC 2396)</name>
    <dbReference type="NCBI Taxonomy" id="349521"/>
    <lineage>
        <taxon>Bacteria</taxon>
        <taxon>Pseudomonadati</taxon>
        <taxon>Pseudomonadota</taxon>
        <taxon>Gammaproteobacteria</taxon>
        <taxon>Oceanospirillales</taxon>
        <taxon>Hahellaceae</taxon>
        <taxon>Hahella</taxon>
    </lineage>
</organism>
<dbReference type="HOGENOM" id="CLU_079569_2_2_6"/>
<evidence type="ECO:0000256" key="5">
    <source>
        <dbReference type="ARBA" id="ARBA00023136"/>
    </source>
</evidence>
<dbReference type="Pfam" id="PF01810">
    <property type="entry name" value="LysE"/>
    <property type="match status" value="1"/>
</dbReference>
<dbReference type="GO" id="GO:0015171">
    <property type="term" value="F:amino acid transmembrane transporter activity"/>
    <property type="evidence" value="ECO:0007669"/>
    <property type="project" value="TreeGrafter"/>
</dbReference>
<keyword evidence="4" id="KW-1133">Transmembrane helix</keyword>
<dbReference type="PANTHER" id="PTHR30086">
    <property type="entry name" value="ARGININE EXPORTER PROTEIN ARGO"/>
    <property type="match status" value="1"/>
</dbReference>
<comment type="subcellular location">
    <subcellularLocation>
        <location evidence="1">Cell membrane</location>
        <topology evidence="1">Multi-pass membrane protein</topology>
    </subcellularLocation>
</comment>
<dbReference type="PANTHER" id="PTHR30086:SF20">
    <property type="entry name" value="ARGININE EXPORTER PROTEIN ARGO-RELATED"/>
    <property type="match status" value="1"/>
</dbReference>
<proteinExistence type="predicted"/>
<dbReference type="OrthoDB" id="9804822at2"/>
<reference evidence="6 7" key="1">
    <citation type="journal article" date="2005" name="Nucleic Acids Res.">
        <title>Genomic blueprint of Hahella chejuensis, a marine microbe producing an algicidal agent.</title>
        <authorList>
            <person name="Jeong H."/>
            <person name="Yim J.H."/>
            <person name="Lee C."/>
            <person name="Choi S.-H."/>
            <person name="Park Y.K."/>
            <person name="Yoon S.H."/>
            <person name="Hur C.-G."/>
            <person name="Kang H.-Y."/>
            <person name="Kim D."/>
            <person name="Lee H.H."/>
            <person name="Park K.H."/>
            <person name="Park S.-H."/>
            <person name="Park H.-S."/>
            <person name="Lee H.K."/>
            <person name="Oh T.K."/>
            <person name="Kim J.F."/>
        </authorList>
    </citation>
    <scope>NUCLEOTIDE SEQUENCE [LARGE SCALE GENOMIC DNA]</scope>
    <source>
        <strain evidence="6 7">KCTC 2396</strain>
    </source>
</reference>
<gene>
    <name evidence="6" type="ordered locus">HCH_06488</name>
</gene>
<name>Q2S895_HAHCH</name>
<keyword evidence="7" id="KW-1185">Reference proteome</keyword>
<dbReference type="Proteomes" id="UP000000238">
    <property type="component" value="Chromosome"/>
</dbReference>
<dbReference type="eggNOG" id="COG1280">
    <property type="taxonomic scope" value="Bacteria"/>
</dbReference>
<accession>Q2S895</accession>